<name>A0ACB9F716_CICIN</name>
<accession>A0ACB9F716</accession>
<protein>
    <submittedName>
        <fullName evidence="1">Uncharacterized protein</fullName>
    </submittedName>
</protein>
<dbReference type="EMBL" id="CM042011">
    <property type="protein sequence ID" value="KAI3766912.1"/>
    <property type="molecule type" value="Genomic_DNA"/>
</dbReference>
<evidence type="ECO:0000313" key="1">
    <source>
        <dbReference type="EMBL" id="KAI3766912.1"/>
    </source>
</evidence>
<evidence type="ECO:0000313" key="2">
    <source>
        <dbReference type="Proteomes" id="UP001055811"/>
    </source>
</evidence>
<reference evidence="1 2" key="2">
    <citation type="journal article" date="2022" name="Mol. Ecol. Resour.">
        <title>The genomes of chicory, endive, great burdock and yacon provide insights into Asteraceae paleo-polyploidization history and plant inulin production.</title>
        <authorList>
            <person name="Fan W."/>
            <person name="Wang S."/>
            <person name="Wang H."/>
            <person name="Wang A."/>
            <person name="Jiang F."/>
            <person name="Liu H."/>
            <person name="Zhao H."/>
            <person name="Xu D."/>
            <person name="Zhang Y."/>
        </authorList>
    </citation>
    <scope>NUCLEOTIDE SEQUENCE [LARGE SCALE GENOMIC DNA]</scope>
    <source>
        <strain evidence="2">cv. Punajuju</strain>
        <tissue evidence="1">Leaves</tissue>
    </source>
</reference>
<proteinExistence type="predicted"/>
<dbReference type="Proteomes" id="UP001055811">
    <property type="component" value="Linkage Group LG03"/>
</dbReference>
<keyword evidence="2" id="KW-1185">Reference proteome</keyword>
<gene>
    <name evidence="1" type="ORF">L2E82_16991</name>
</gene>
<sequence>MYTLGLKFLKDLKRNQRLRYHLSLSVIGKRSRLQITFVFGDHIRKRVAPNVVQIAKMLLGATMFCLTSFCKS</sequence>
<comment type="caution">
    <text evidence="1">The sequence shown here is derived from an EMBL/GenBank/DDBJ whole genome shotgun (WGS) entry which is preliminary data.</text>
</comment>
<organism evidence="1 2">
    <name type="scientific">Cichorium intybus</name>
    <name type="common">Chicory</name>
    <dbReference type="NCBI Taxonomy" id="13427"/>
    <lineage>
        <taxon>Eukaryota</taxon>
        <taxon>Viridiplantae</taxon>
        <taxon>Streptophyta</taxon>
        <taxon>Embryophyta</taxon>
        <taxon>Tracheophyta</taxon>
        <taxon>Spermatophyta</taxon>
        <taxon>Magnoliopsida</taxon>
        <taxon>eudicotyledons</taxon>
        <taxon>Gunneridae</taxon>
        <taxon>Pentapetalae</taxon>
        <taxon>asterids</taxon>
        <taxon>campanulids</taxon>
        <taxon>Asterales</taxon>
        <taxon>Asteraceae</taxon>
        <taxon>Cichorioideae</taxon>
        <taxon>Cichorieae</taxon>
        <taxon>Cichoriinae</taxon>
        <taxon>Cichorium</taxon>
    </lineage>
</organism>
<reference evidence="2" key="1">
    <citation type="journal article" date="2022" name="Mol. Ecol. Resour.">
        <title>The genomes of chicory, endive, great burdock and yacon provide insights into Asteraceae palaeo-polyploidization history and plant inulin production.</title>
        <authorList>
            <person name="Fan W."/>
            <person name="Wang S."/>
            <person name="Wang H."/>
            <person name="Wang A."/>
            <person name="Jiang F."/>
            <person name="Liu H."/>
            <person name="Zhao H."/>
            <person name="Xu D."/>
            <person name="Zhang Y."/>
        </authorList>
    </citation>
    <scope>NUCLEOTIDE SEQUENCE [LARGE SCALE GENOMIC DNA]</scope>
    <source>
        <strain evidence="2">cv. Punajuju</strain>
    </source>
</reference>